<keyword evidence="5" id="KW-0560">Oxidoreductase</keyword>
<dbReference type="InterPro" id="IPR004113">
    <property type="entry name" value="FAD-bd_oxidored_4_C"/>
</dbReference>
<feature type="domain" description="FAD-binding PCMH-type" evidence="6">
    <location>
        <begin position="36"/>
        <end position="215"/>
    </location>
</feature>
<dbReference type="RefSeq" id="WP_073032403.1">
    <property type="nucleotide sequence ID" value="NZ_FQXJ01000023.1"/>
</dbReference>
<sequence length="458" mass="49544">MLSQAVVKRLKEIVGEKNVVTDKVGLLTYGYDGTLLSGEALGVVSPTTTEQVVEIVKLMNEQDIKLVPRGAGTNESGGTIPSEKSVVISFTKMTKIHEIDTENFVAVVEPGVINFDLQVELAKKNFYFPPDPSSFKASTIGGNLGECSGGPKCFKYGVTRDYMLGLEVVLPNGKVIQTGGRNFQSEPGYDLTRIIVGSEGILGLVTKVFVRILPIPRAKKTMLALYDKVEDASQTVADIVAAGIIPTTLELMDNLLINTTEDFTHAGLPRDAGAVLIIEVDGYPEDMDGQVKTIGEIASKIAKEFKVAQTAVEVDQIWTSRRSAFGSVARVRPSYGVNDITVPRSNFPKAIGGVLKVAKDFGVTIGVVAHAGDGNLHPLILFDQRNKEETETVHAAEQALCMMALDLEGTISGEHGIGLVKKKYLDKEFTPAAMEAFRKIKRSFDPSNRFNPGKIIDL</sequence>
<dbReference type="PANTHER" id="PTHR42934:SF1">
    <property type="entry name" value="GLYCOLATE OXIDASE SUBUNIT GLCD"/>
    <property type="match status" value="1"/>
</dbReference>
<keyword evidence="3" id="KW-0285">Flavoprotein</keyword>
<protein>
    <submittedName>
        <fullName evidence="7">Glycolate oxidase</fullName>
    </submittedName>
</protein>
<evidence type="ECO:0000313" key="8">
    <source>
        <dbReference type="Proteomes" id="UP000183954"/>
    </source>
</evidence>
<dbReference type="AlphaFoldDB" id="A0A1M6DFV4"/>
<dbReference type="FunFam" id="1.10.45.10:FF:000001">
    <property type="entry name" value="D-lactate dehydrogenase mitochondrial"/>
    <property type="match status" value="1"/>
</dbReference>
<comment type="similarity">
    <text evidence="2">Belongs to the FAD-binding oxidoreductase/transferase type 4 family.</text>
</comment>
<dbReference type="OrthoDB" id="9767256at2"/>
<dbReference type="GO" id="GO:0071949">
    <property type="term" value="F:FAD binding"/>
    <property type="evidence" value="ECO:0007669"/>
    <property type="project" value="InterPro"/>
</dbReference>
<dbReference type="PROSITE" id="PS51387">
    <property type="entry name" value="FAD_PCMH"/>
    <property type="match status" value="1"/>
</dbReference>
<evidence type="ECO:0000313" key="7">
    <source>
        <dbReference type="EMBL" id="SHI72062.1"/>
    </source>
</evidence>
<dbReference type="FunFam" id="3.30.70.2740:FF:000001">
    <property type="entry name" value="D-lactate dehydrogenase mitochondrial"/>
    <property type="match status" value="1"/>
</dbReference>
<evidence type="ECO:0000256" key="1">
    <source>
        <dbReference type="ARBA" id="ARBA00001974"/>
    </source>
</evidence>
<reference evidence="8" key="1">
    <citation type="submission" date="2016-11" db="EMBL/GenBank/DDBJ databases">
        <authorList>
            <person name="Varghese N."/>
            <person name="Submissions S."/>
        </authorList>
    </citation>
    <scope>NUCLEOTIDE SEQUENCE [LARGE SCALE GENOMIC DNA]</scope>
    <source>
        <strain evidence="8">DSM 15449</strain>
    </source>
</reference>
<dbReference type="Gene3D" id="1.10.45.10">
    <property type="entry name" value="Vanillyl-alcohol Oxidase, Chain A, domain 4"/>
    <property type="match status" value="1"/>
</dbReference>
<dbReference type="InterPro" id="IPR016166">
    <property type="entry name" value="FAD-bd_PCMH"/>
</dbReference>
<proteinExistence type="inferred from homology"/>
<dbReference type="Gene3D" id="3.30.465.10">
    <property type="match status" value="1"/>
</dbReference>
<evidence type="ECO:0000259" key="6">
    <source>
        <dbReference type="PROSITE" id="PS51387"/>
    </source>
</evidence>
<keyword evidence="4" id="KW-0274">FAD</keyword>
<dbReference type="Gene3D" id="3.30.70.2740">
    <property type="match status" value="1"/>
</dbReference>
<dbReference type="SUPFAM" id="SSF56176">
    <property type="entry name" value="FAD-binding/transporter-associated domain-like"/>
    <property type="match status" value="1"/>
</dbReference>
<keyword evidence="8" id="KW-1185">Reference proteome</keyword>
<evidence type="ECO:0000256" key="2">
    <source>
        <dbReference type="ARBA" id="ARBA00008000"/>
    </source>
</evidence>
<dbReference type="PANTHER" id="PTHR42934">
    <property type="entry name" value="GLYCOLATE OXIDASE SUBUNIT GLCD"/>
    <property type="match status" value="1"/>
</dbReference>
<dbReference type="Proteomes" id="UP000183954">
    <property type="component" value="Unassembled WGS sequence"/>
</dbReference>
<organism evidence="7 8">
    <name type="scientific">Desulfosporosinus lacus DSM 15449</name>
    <dbReference type="NCBI Taxonomy" id="1121420"/>
    <lineage>
        <taxon>Bacteria</taxon>
        <taxon>Bacillati</taxon>
        <taxon>Bacillota</taxon>
        <taxon>Clostridia</taxon>
        <taxon>Eubacteriales</taxon>
        <taxon>Desulfitobacteriaceae</taxon>
        <taxon>Desulfosporosinus</taxon>
    </lineage>
</organism>
<dbReference type="InterPro" id="IPR016169">
    <property type="entry name" value="FAD-bd_PCMH_sub2"/>
</dbReference>
<dbReference type="Pfam" id="PF02913">
    <property type="entry name" value="FAD-oxidase_C"/>
    <property type="match status" value="1"/>
</dbReference>
<evidence type="ECO:0000256" key="3">
    <source>
        <dbReference type="ARBA" id="ARBA00022630"/>
    </source>
</evidence>
<evidence type="ECO:0000256" key="4">
    <source>
        <dbReference type="ARBA" id="ARBA00022827"/>
    </source>
</evidence>
<evidence type="ECO:0000256" key="5">
    <source>
        <dbReference type="ARBA" id="ARBA00023002"/>
    </source>
</evidence>
<dbReference type="InterPro" id="IPR016164">
    <property type="entry name" value="FAD-linked_Oxase-like_C"/>
</dbReference>
<dbReference type="Pfam" id="PF01565">
    <property type="entry name" value="FAD_binding_4"/>
    <property type="match status" value="1"/>
</dbReference>
<dbReference type="SUPFAM" id="SSF55103">
    <property type="entry name" value="FAD-linked oxidases, C-terminal domain"/>
    <property type="match status" value="1"/>
</dbReference>
<accession>A0A1M6DFV4</accession>
<dbReference type="STRING" id="1121420.SAMN02746098_04533"/>
<dbReference type="GO" id="GO:0016491">
    <property type="term" value="F:oxidoreductase activity"/>
    <property type="evidence" value="ECO:0007669"/>
    <property type="project" value="UniProtKB-KW"/>
</dbReference>
<dbReference type="EMBL" id="FQXJ01000023">
    <property type="protein sequence ID" value="SHI72062.1"/>
    <property type="molecule type" value="Genomic_DNA"/>
</dbReference>
<dbReference type="InterPro" id="IPR051914">
    <property type="entry name" value="FAD-linked_OxidoTrans_Type4"/>
</dbReference>
<name>A0A1M6DFV4_9FIRM</name>
<dbReference type="InterPro" id="IPR036318">
    <property type="entry name" value="FAD-bd_PCMH-like_sf"/>
</dbReference>
<dbReference type="InterPro" id="IPR006094">
    <property type="entry name" value="Oxid_FAD_bind_N"/>
</dbReference>
<comment type="cofactor">
    <cofactor evidence="1">
        <name>FAD</name>
        <dbReference type="ChEBI" id="CHEBI:57692"/>
    </cofactor>
</comment>
<dbReference type="InterPro" id="IPR016171">
    <property type="entry name" value="Vanillyl_alc_oxidase_C-sub2"/>
</dbReference>
<gene>
    <name evidence="7" type="ORF">SAMN02746098_04533</name>
</gene>